<dbReference type="PROSITE" id="PS51186">
    <property type="entry name" value="GNAT"/>
    <property type="match status" value="1"/>
</dbReference>
<name>A0AAU7JH11_9HYPH</name>
<organism evidence="4">
    <name type="scientific">Alsobacter sp. KACC 23698</name>
    <dbReference type="NCBI Taxonomy" id="3149229"/>
    <lineage>
        <taxon>Bacteria</taxon>
        <taxon>Pseudomonadati</taxon>
        <taxon>Pseudomonadota</taxon>
        <taxon>Alphaproteobacteria</taxon>
        <taxon>Hyphomicrobiales</taxon>
        <taxon>Alsobacteraceae</taxon>
        <taxon>Alsobacter</taxon>
    </lineage>
</organism>
<keyword evidence="1 4" id="KW-0808">Transferase</keyword>
<evidence type="ECO:0000313" key="4">
    <source>
        <dbReference type="EMBL" id="XBO39424.1"/>
    </source>
</evidence>
<accession>A0AAU7JH11</accession>
<dbReference type="InterPro" id="IPR000182">
    <property type="entry name" value="GNAT_dom"/>
</dbReference>
<dbReference type="GO" id="GO:0016747">
    <property type="term" value="F:acyltransferase activity, transferring groups other than amino-acyl groups"/>
    <property type="evidence" value="ECO:0007669"/>
    <property type="project" value="InterPro"/>
</dbReference>
<evidence type="ECO:0000259" key="3">
    <source>
        <dbReference type="PROSITE" id="PS51186"/>
    </source>
</evidence>
<evidence type="ECO:0000256" key="1">
    <source>
        <dbReference type="ARBA" id="ARBA00022679"/>
    </source>
</evidence>
<dbReference type="Pfam" id="PF13673">
    <property type="entry name" value="Acetyltransf_10"/>
    <property type="match status" value="1"/>
</dbReference>
<dbReference type="RefSeq" id="WP_406856266.1">
    <property type="nucleotide sequence ID" value="NZ_CP157484.1"/>
</dbReference>
<dbReference type="SUPFAM" id="SSF55729">
    <property type="entry name" value="Acyl-CoA N-acyltransferases (Nat)"/>
    <property type="match status" value="1"/>
</dbReference>
<keyword evidence="2 4" id="KW-0012">Acyltransferase</keyword>
<gene>
    <name evidence="4" type="ORF">ABEG18_01150</name>
</gene>
<dbReference type="AlphaFoldDB" id="A0AAU7JH11"/>
<protein>
    <submittedName>
        <fullName evidence="4">GNAT family N-acetyltransferase</fullName>
        <ecNumber evidence="4">2.3.1.-</ecNumber>
    </submittedName>
</protein>
<dbReference type="Gene3D" id="3.40.630.30">
    <property type="match status" value="1"/>
</dbReference>
<dbReference type="EMBL" id="CP157484">
    <property type="protein sequence ID" value="XBO39424.1"/>
    <property type="molecule type" value="Genomic_DNA"/>
</dbReference>
<dbReference type="PANTHER" id="PTHR43877">
    <property type="entry name" value="AMINOALKYLPHOSPHONATE N-ACETYLTRANSFERASE-RELATED-RELATED"/>
    <property type="match status" value="1"/>
</dbReference>
<reference evidence="4" key="1">
    <citation type="submission" date="2024-05" db="EMBL/GenBank/DDBJ databases">
        <authorList>
            <person name="Kim S."/>
            <person name="Heo J."/>
            <person name="Choi H."/>
            <person name="Choi Y."/>
            <person name="Kwon S.-W."/>
            <person name="Kim Y."/>
        </authorList>
    </citation>
    <scope>NUCLEOTIDE SEQUENCE</scope>
    <source>
        <strain evidence="4">KACC 23698</strain>
    </source>
</reference>
<proteinExistence type="predicted"/>
<dbReference type="EC" id="2.3.1.-" evidence="4"/>
<dbReference type="InterPro" id="IPR050832">
    <property type="entry name" value="Bact_Acetyltransf"/>
</dbReference>
<dbReference type="InterPro" id="IPR016181">
    <property type="entry name" value="Acyl_CoA_acyltransferase"/>
</dbReference>
<feature type="domain" description="N-acetyltransferase" evidence="3">
    <location>
        <begin position="5"/>
        <end position="149"/>
    </location>
</feature>
<sequence length="149" mass="16104">MSGWLTIRDARPVDVAALARVADASYRAAFSSIVGEAFFAARTPADLAERFTASLDRMRVADRDGAVVAFSMVTGTHLDMLFVDPAAQGTGAGAALLADAEARGARSLESFRDNHAARAFYERRGWRLTRAYERDVVGGVHACVFYEKG</sequence>
<evidence type="ECO:0000256" key="2">
    <source>
        <dbReference type="ARBA" id="ARBA00023315"/>
    </source>
</evidence>